<comment type="caution">
    <text evidence="1">The sequence shown here is derived from an EMBL/GenBank/DDBJ whole genome shotgun (WGS) entry which is preliminary data.</text>
</comment>
<proteinExistence type="predicted"/>
<dbReference type="EMBL" id="QTSX02001477">
    <property type="protein sequence ID" value="KAJ9081422.1"/>
    <property type="molecule type" value="Genomic_DNA"/>
</dbReference>
<organism evidence="1 2">
    <name type="scientific">Entomophthora muscae</name>
    <dbReference type="NCBI Taxonomy" id="34485"/>
    <lineage>
        <taxon>Eukaryota</taxon>
        <taxon>Fungi</taxon>
        <taxon>Fungi incertae sedis</taxon>
        <taxon>Zoopagomycota</taxon>
        <taxon>Entomophthoromycotina</taxon>
        <taxon>Entomophthoromycetes</taxon>
        <taxon>Entomophthorales</taxon>
        <taxon>Entomophthoraceae</taxon>
        <taxon>Entomophthora</taxon>
    </lineage>
</organism>
<evidence type="ECO:0000313" key="1">
    <source>
        <dbReference type="EMBL" id="KAJ9081422.1"/>
    </source>
</evidence>
<protein>
    <submittedName>
        <fullName evidence="1">Oxidoreductase</fullName>
    </submittedName>
</protein>
<name>A0ACC2U4P2_9FUNG</name>
<gene>
    <name evidence="1" type="primary">MIA40_1</name>
    <name evidence="1" type="ORF">DSO57_1014719</name>
</gene>
<reference evidence="1" key="1">
    <citation type="submission" date="2022-04" db="EMBL/GenBank/DDBJ databases">
        <title>Genome of the entomopathogenic fungus Entomophthora muscae.</title>
        <authorList>
            <person name="Elya C."/>
            <person name="Lovett B.R."/>
            <person name="Lee E."/>
            <person name="Macias A.M."/>
            <person name="Hajek A.E."/>
            <person name="De Bivort B.L."/>
            <person name="Kasson M.T."/>
            <person name="De Fine Licht H.H."/>
            <person name="Stajich J.E."/>
        </authorList>
    </citation>
    <scope>NUCLEOTIDE SEQUENCE</scope>
    <source>
        <strain evidence="1">Berkeley</strain>
    </source>
</reference>
<sequence length="123" mass="13802">MDSSDKHNVAFIDEESYKGLQEKHPPESLAEVNSVINPETGDFNWDCPCLGGMANPPCGAFFKEAFTCFSFSTAEPKGIDCVDKFRDMQQCFKQYPDIYSDELKDTAKIDDPLENIDEAKESS</sequence>
<dbReference type="Proteomes" id="UP001165960">
    <property type="component" value="Unassembled WGS sequence"/>
</dbReference>
<accession>A0ACC2U4P2</accession>
<evidence type="ECO:0000313" key="2">
    <source>
        <dbReference type="Proteomes" id="UP001165960"/>
    </source>
</evidence>
<keyword evidence="2" id="KW-1185">Reference proteome</keyword>